<protein>
    <recommendedName>
        <fullName evidence="1">PD-(D/E)XK endonuclease-like domain-containing protein</fullName>
    </recommendedName>
</protein>
<dbReference type="AlphaFoldDB" id="A0A381U450"/>
<dbReference type="Gene3D" id="3.90.320.10">
    <property type="match status" value="1"/>
</dbReference>
<gene>
    <name evidence="2" type="ORF">METZ01_LOCUS75212</name>
</gene>
<accession>A0A381U450</accession>
<organism evidence="2">
    <name type="scientific">marine metagenome</name>
    <dbReference type="NCBI Taxonomy" id="408172"/>
    <lineage>
        <taxon>unclassified sequences</taxon>
        <taxon>metagenomes</taxon>
        <taxon>ecological metagenomes</taxon>
    </lineage>
</organism>
<proteinExistence type="predicted"/>
<feature type="domain" description="PD-(D/E)XK endonuclease-like" evidence="1">
    <location>
        <begin position="11"/>
        <end position="199"/>
    </location>
</feature>
<dbReference type="InterPro" id="IPR011604">
    <property type="entry name" value="PDDEXK-like_dom_sf"/>
</dbReference>
<dbReference type="InterPro" id="IPR038726">
    <property type="entry name" value="PDDEXK_AddAB-type"/>
</dbReference>
<dbReference type="EMBL" id="UINC01005601">
    <property type="protein sequence ID" value="SVA22358.1"/>
    <property type="molecule type" value="Genomic_DNA"/>
</dbReference>
<sequence>MPGWALNALTDALLKKEFDECREKQIPHRLMEAHGLEHVVPFKHEEMDHWRDSTHHGLSTRFKSTNIILHGGVDDIWWDTRTENVIVVDYKSQAADKQVTTKNYLVPIYRKGYAEQIDFYAYLLQEMGFDVSDVAYFLVCNADRQAPGFNGKLTFHETLVPYPWSSDWIEPAVEEMIRTLNSTQVPDSNRSCENCAYARQRGDSTD</sequence>
<evidence type="ECO:0000313" key="2">
    <source>
        <dbReference type="EMBL" id="SVA22358.1"/>
    </source>
</evidence>
<reference evidence="2" key="1">
    <citation type="submission" date="2018-05" db="EMBL/GenBank/DDBJ databases">
        <authorList>
            <person name="Lanie J.A."/>
            <person name="Ng W.-L."/>
            <person name="Kazmierczak K.M."/>
            <person name="Andrzejewski T.M."/>
            <person name="Davidsen T.M."/>
            <person name="Wayne K.J."/>
            <person name="Tettelin H."/>
            <person name="Glass J.I."/>
            <person name="Rusch D."/>
            <person name="Podicherti R."/>
            <person name="Tsui H.-C.T."/>
            <person name="Winkler M.E."/>
        </authorList>
    </citation>
    <scope>NUCLEOTIDE SEQUENCE</scope>
</reference>
<evidence type="ECO:0000259" key="1">
    <source>
        <dbReference type="Pfam" id="PF12705"/>
    </source>
</evidence>
<dbReference type="Pfam" id="PF12705">
    <property type="entry name" value="PDDEXK_1"/>
    <property type="match status" value="1"/>
</dbReference>
<name>A0A381U450_9ZZZZ</name>